<proteinExistence type="predicted"/>
<dbReference type="InterPro" id="IPR000683">
    <property type="entry name" value="Gfo/Idh/MocA-like_OxRdtase_N"/>
</dbReference>
<name>W0JWJ0_9EURY</name>
<dbReference type="Gene3D" id="3.40.50.720">
    <property type="entry name" value="NAD(P)-binding Rossmann-like Domain"/>
    <property type="match status" value="1"/>
</dbReference>
<sequence length="373" mass="40985">MTCRLIQIGTGNQGEAWCRKFLPPNVEDGTVEVVAAVDVDERALANAVDALSIQEERCYTDAETAMRECDADAVALVVPPKFRPELVSLAVEYDLDILAEKPIADSMADTLAIVELVEATGTKMGITMTHRFRQDVSSLRRQLQSGEHGPADYLYGRYAVNARSRGSWAGERLYDLEKHPMLVDGAVHHLDLLADMAGDRVETVFCHSWNPPYSDFAGDPNAIVQVVMENGSTVVYEGLNTAATTFNGWWSEHIRANCRDASLVLNDGGLWRFPYDRSAEGCLGHTGTTDGIRVDLERGAKWGNTRLIERFAEWCNGGEPMETTARASLQTMALVFAAIESAETGESIDVQEFLTGQIELHSADSFDRSSDAD</sequence>
<dbReference type="PANTHER" id="PTHR43249:SF1">
    <property type="entry name" value="D-GLUCOSIDE 3-DEHYDROGENASE"/>
    <property type="match status" value="1"/>
</dbReference>
<dbReference type="AlphaFoldDB" id="W0JWJ0"/>
<gene>
    <name evidence="3" type="ORF">HALLA_03255</name>
</gene>
<feature type="domain" description="Gfo/Idh/MocA-like oxidoreductase N-terminal" evidence="1">
    <location>
        <begin position="8"/>
        <end position="124"/>
    </location>
</feature>
<feature type="domain" description="Gfo/Idh/MocA-like oxidoreductase C-terminal" evidence="2">
    <location>
        <begin position="167"/>
        <end position="349"/>
    </location>
</feature>
<dbReference type="SUPFAM" id="SSF55347">
    <property type="entry name" value="Glyceraldehyde-3-phosphate dehydrogenase-like, C-terminal domain"/>
    <property type="match status" value="1"/>
</dbReference>
<dbReference type="HOGENOM" id="CLU_023194_2_0_2"/>
<dbReference type="InterPro" id="IPR052515">
    <property type="entry name" value="Gfo/Idh/MocA_Oxidoreductase"/>
</dbReference>
<accession>W0JWJ0</accession>
<dbReference type="eggNOG" id="arCOG01622">
    <property type="taxonomic scope" value="Archaea"/>
</dbReference>
<evidence type="ECO:0000313" key="3">
    <source>
        <dbReference type="EMBL" id="AHG01418.1"/>
    </source>
</evidence>
<dbReference type="Gene3D" id="3.30.360.10">
    <property type="entry name" value="Dihydrodipicolinate Reductase, domain 2"/>
    <property type="match status" value="1"/>
</dbReference>
<dbReference type="Pfam" id="PF01408">
    <property type="entry name" value="GFO_IDH_MocA"/>
    <property type="match status" value="1"/>
</dbReference>
<evidence type="ECO:0000259" key="2">
    <source>
        <dbReference type="Pfam" id="PF02894"/>
    </source>
</evidence>
<dbReference type="OrthoDB" id="25239at2157"/>
<dbReference type="InterPro" id="IPR004104">
    <property type="entry name" value="Gfo/Idh/MocA-like_OxRdtase_C"/>
</dbReference>
<keyword evidence="4" id="KW-1185">Reference proteome</keyword>
<keyword evidence="3" id="KW-0614">Plasmid</keyword>
<dbReference type="InterPro" id="IPR036291">
    <property type="entry name" value="NAD(P)-bd_dom_sf"/>
</dbReference>
<dbReference type="Pfam" id="PF02894">
    <property type="entry name" value="GFO_IDH_MocA_C"/>
    <property type="match status" value="1"/>
</dbReference>
<dbReference type="Proteomes" id="UP000019024">
    <property type="component" value="Plasmid unnamed"/>
</dbReference>
<evidence type="ECO:0008006" key="5">
    <source>
        <dbReference type="Google" id="ProtNLM"/>
    </source>
</evidence>
<dbReference type="EMBL" id="CP007056">
    <property type="protein sequence ID" value="AHG01418.1"/>
    <property type="molecule type" value="Genomic_DNA"/>
</dbReference>
<reference evidence="3 4" key="1">
    <citation type="submission" date="2014-01" db="EMBL/GenBank/DDBJ databases">
        <authorList>
            <consortium name="DOE Joint Genome Institute"/>
            <person name="Anderson I."/>
            <person name="Huntemann M."/>
            <person name="Han J."/>
            <person name="Chen A."/>
            <person name="Kyrpides N."/>
            <person name="Mavromatis K."/>
            <person name="Markowitz V."/>
            <person name="Palaniappan K."/>
            <person name="Ivanova N."/>
            <person name="Schaumberg A."/>
            <person name="Pati A."/>
            <person name="Liolios K."/>
            <person name="Nordberg H.P."/>
            <person name="Cantor M.N."/>
            <person name="Hua S.X."/>
            <person name="Woyke T."/>
        </authorList>
    </citation>
    <scope>NUCLEOTIDE SEQUENCE [LARGE SCALE GENOMIC DNA]</scope>
    <source>
        <strain evidence="3 4">XH-48</strain>
        <plasmid evidence="4">1</plasmid>
    </source>
</reference>
<dbReference type="PATRIC" id="fig|797299.3.peg.3164"/>
<evidence type="ECO:0000313" key="4">
    <source>
        <dbReference type="Proteomes" id="UP000019024"/>
    </source>
</evidence>
<geneLocation type="plasmid" evidence="3">
    <name>unnamed</name>
</geneLocation>
<dbReference type="PANTHER" id="PTHR43249">
    <property type="entry name" value="UDP-N-ACETYL-2-AMINO-2-DEOXY-D-GLUCURONATE OXIDASE"/>
    <property type="match status" value="1"/>
</dbReference>
<dbReference type="KEGG" id="hlr:HALLA_03255"/>
<protein>
    <recommendedName>
        <fullName evidence="5">Oxidoreductase</fullName>
    </recommendedName>
</protein>
<dbReference type="GeneID" id="25146827"/>
<organism evidence="3 4">
    <name type="scientific">Halostagnicola larsenii XH-48</name>
    <dbReference type="NCBI Taxonomy" id="797299"/>
    <lineage>
        <taxon>Archaea</taxon>
        <taxon>Methanobacteriati</taxon>
        <taxon>Methanobacteriota</taxon>
        <taxon>Stenosarchaea group</taxon>
        <taxon>Halobacteria</taxon>
        <taxon>Halobacteriales</taxon>
        <taxon>Natrialbaceae</taxon>
        <taxon>Halostagnicola</taxon>
    </lineage>
</organism>
<dbReference type="RefSeq" id="WP_049954576.1">
    <property type="nucleotide sequence ID" value="NZ_CP007056.1"/>
</dbReference>
<evidence type="ECO:0000259" key="1">
    <source>
        <dbReference type="Pfam" id="PF01408"/>
    </source>
</evidence>
<dbReference type="SUPFAM" id="SSF51735">
    <property type="entry name" value="NAD(P)-binding Rossmann-fold domains"/>
    <property type="match status" value="1"/>
</dbReference>
<dbReference type="GO" id="GO:0000166">
    <property type="term" value="F:nucleotide binding"/>
    <property type="evidence" value="ECO:0007669"/>
    <property type="project" value="InterPro"/>
</dbReference>